<comment type="caution">
    <text evidence="1">The sequence shown here is derived from an EMBL/GenBank/DDBJ whole genome shotgun (WGS) entry which is preliminary data.</text>
</comment>
<gene>
    <name evidence="1" type="ORF">DES52_11627</name>
</gene>
<evidence type="ECO:0000313" key="1">
    <source>
        <dbReference type="EMBL" id="PYE50960.1"/>
    </source>
</evidence>
<protein>
    <submittedName>
        <fullName evidence="1">Uncharacterized protein</fullName>
    </submittedName>
</protein>
<organism evidence="1 2">
    <name type="scientific">Deinococcus yavapaiensis KR-236</name>
    <dbReference type="NCBI Taxonomy" id="694435"/>
    <lineage>
        <taxon>Bacteria</taxon>
        <taxon>Thermotogati</taxon>
        <taxon>Deinococcota</taxon>
        <taxon>Deinococci</taxon>
        <taxon>Deinococcales</taxon>
        <taxon>Deinococcaceae</taxon>
        <taxon>Deinococcus</taxon>
    </lineage>
</organism>
<sequence>MKFGAAWPPRKKGNITAVLEWVHEKLQPAVKRALGEDINVRVIPGRALDVRLDKSFTASPKDVRELVGDIMSEFDVEPFIRQASV</sequence>
<dbReference type="EMBL" id="QJSX01000016">
    <property type="protein sequence ID" value="PYE50960.1"/>
    <property type="molecule type" value="Genomic_DNA"/>
</dbReference>
<name>A0A318S700_9DEIO</name>
<dbReference type="AlphaFoldDB" id="A0A318S700"/>
<reference evidence="1 2" key="1">
    <citation type="submission" date="2018-06" db="EMBL/GenBank/DDBJ databases">
        <title>Genomic Encyclopedia of Type Strains, Phase IV (KMG-IV): sequencing the most valuable type-strain genomes for metagenomic binning, comparative biology and taxonomic classification.</title>
        <authorList>
            <person name="Goeker M."/>
        </authorList>
    </citation>
    <scope>NUCLEOTIDE SEQUENCE [LARGE SCALE GENOMIC DNA]</scope>
    <source>
        <strain evidence="1 2">DSM 18048</strain>
    </source>
</reference>
<dbReference type="Proteomes" id="UP000248326">
    <property type="component" value="Unassembled WGS sequence"/>
</dbReference>
<accession>A0A318S700</accession>
<proteinExistence type="predicted"/>
<keyword evidence="2" id="KW-1185">Reference proteome</keyword>
<evidence type="ECO:0000313" key="2">
    <source>
        <dbReference type="Proteomes" id="UP000248326"/>
    </source>
</evidence>